<evidence type="ECO:0000256" key="1">
    <source>
        <dbReference type="SAM" id="MobiDB-lite"/>
    </source>
</evidence>
<evidence type="ECO:0000313" key="2">
    <source>
        <dbReference type="EMBL" id="GMH11596.1"/>
    </source>
</evidence>
<name>A0AAD3XPB7_NEPGR</name>
<evidence type="ECO:0000313" key="3">
    <source>
        <dbReference type="Proteomes" id="UP001279734"/>
    </source>
</evidence>
<dbReference type="EMBL" id="BSYO01000011">
    <property type="protein sequence ID" value="GMH11596.1"/>
    <property type="molecule type" value="Genomic_DNA"/>
</dbReference>
<gene>
    <name evidence="2" type="ORF">Nepgr_013437</name>
</gene>
<comment type="caution">
    <text evidence="2">The sequence shown here is derived from an EMBL/GenBank/DDBJ whole genome shotgun (WGS) entry which is preliminary data.</text>
</comment>
<protein>
    <submittedName>
        <fullName evidence="2">Uncharacterized protein</fullName>
    </submittedName>
</protein>
<proteinExistence type="predicted"/>
<feature type="region of interest" description="Disordered" evidence="1">
    <location>
        <begin position="25"/>
        <end position="59"/>
    </location>
</feature>
<dbReference type="AlphaFoldDB" id="A0AAD3XPB7"/>
<organism evidence="2 3">
    <name type="scientific">Nepenthes gracilis</name>
    <name type="common">Slender pitcher plant</name>
    <dbReference type="NCBI Taxonomy" id="150966"/>
    <lineage>
        <taxon>Eukaryota</taxon>
        <taxon>Viridiplantae</taxon>
        <taxon>Streptophyta</taxon>
        <taxon>Embryophyta</taxon>
        <taxon>Tracheophyta</taxon>
        <taxon>Spermatophyta</taxon>
        <taxon>Magnoliopsida</taxon>
        <taxon>eudicotyledons</taxon>
        <taxon>Gunneridae</taxon>
        <taxon>Pentapetalae</taxon>
        <taxon>Caryophyllales</taxon>
        <taxon>Nepenthaceae</taxon>
        <taxon>Nepenthes</taxon>
    </lineage>
</organism>
<accession>A0AAD3XPB7</accession>
<keyword evidence="3" id="KW-1185">Reference proteome</keyword>
<sequence length="76" mass="7382">MLDPGPDSGVPASVGVGQSRGSRLGAVLSASAGPGVQSIDGAHSPSLDEKNCFGDASDPNTAVDRLATIGSLTCSV</sequence>
<reference evidence="2" key="1">
    <citation type="submission" date="2023-05" db="EMBL/GenBank/DDBJ databases">
        <title>Nepenthes gracilis genome sequencing.</title>
        <authorList>
            <person name="Fukushima K."/>
        </authorList>
    </citation>
    <scope>NUCLEOTIDE SEQUENCE</scope>
    <source>
        <strain evidence="2">SING2019-196</strain>
    </source>
</reference>
<dbReference type="Proteomes" id="UP001279734">
    <property type="component" value="Unassembled WGS sequence"/>
</dbReference>